<organism evidence="3 4">
    <name type="scientific">Apolygus lucorum</name>
    <name type="common">Small green plant bug</name>
    <name type="synonym">Lygocoris lucorum</name>
    <dbReference type="NCBI Taxonomy" id="248454"/>
    <lineage>
        <taxon>Eukaryota</taxon>
        <taxon>Metazoa</taxon>
        <taxon>Ecdysozoa</taxon>
        <taxon>Arthropoda</taxon>
        <taxon>Hexapoda</taxon>
        <taxon>Insecta</taxon>
        <taxon>Pterygota</taxon>
        <taxon>Neoptera</taxon>
        <taxon>Paraneoptera</taxon>
        <taxon>Hemiptera</taxon>
        <taxon>Heteroptera</taxon>
        <taxon>Panheteroptera</taxon>
        <taxon>Cimicomorpha</taxon>
        <taxon>Miridae</taxon>
        <taxon>Mirini</taxon>
        <taxon>Apolygus</taxon>
    </lineage>
</organism>
<sequence>MFVRRLQLVICCMSYVLCCISEIQVSTGECKSEYACKDCYTARLCRPSANGTYEEVDTRRCPPDAPYCHDDTGMCNYQASEKCLNPTNFICMSDGHFPDPNCNFYYVCKGLKATKIQCENPNMVFNPYKGVCDYGPENCGWFDCYRRPPGVKTPYSTSSSYFAYCGGDNEPTAIDKCLEATFFNQTSQACEPMCFDKEGTIPDPFDCTKYYKCSKTWVSMYNWEMIKEHDECPPDTGYDHKHSICVSLKNLPSCQPSKNKS</sequence>
<dbReference type="InterPro" id="IPR036508">
    <property type="entry name" value="Chitin-bd_dom_sf"/>
</dbReference>
<evidence type="ECO:0000259" key="2">
    <source>
        <dbReference type="PROSITE" id="PS50940"/>
    </source>
</evidence>
<proteinExistence type="predicted"/>
<dbReference type="SUPFAM" id="SSF57625">
    <property type="entry name" value="Invertebrate chitin-binding proteins"/>
    <property type="match status" value="2"/>
</dbReference>
<evidence type="ECO:0000256" key="1">
    <source>
        <dbReference type="SAM" id="SignalP"/>
    </source>
</evidence>
<reference evidence="3" key="1">
    <citation type="journal article" date="2021" name="Mol. Ecol. Resour.">
        <title>Apolygus lucorum genome provides insights into omnivorousness and mesophyll feeding.</title>
        <authorList>
            <person name="Liu Y."/>
            <person name="Liu H."/>
            <person name="Wang H."/>
            <person name="Huang T."/>
            <person name="Liu B."/>
            <person name="Yang B."/>
            <person name="Yin L."/>
            <person name="Li B."/>
            <person name="Zhang Y."/>
            <person name="Zhang S."/>
            <person name="Jiang F."/>
            <person name="Zhang X."/>
            <person name="Ren Y."/>
            <person name="Wang B."/>
            <person name="Wang S."/>
            <person name="Lu Y."/>
            <person name="Wu K."/>
            <person name="Fan W."/>
            <person name="Wang G."/>
        </authorList>
    </citation>
    <scope>NUCLEOTIDE SEQUENCE</scope>
    <source>
        <strain evidence="3">12Hb</strain>
    </source>
</reference>
<keyword evidence="4" id="KW-1185">Reference proteome</keyword>
<protein>
    <recommendedName>
        <fullName evidence="2">Chitin-binding type-2 domain-containing protein</fullName>
    </recommendedName>
</protein>
<evidence type="ECO:0000313" key="4">
    <source>
        <dbReference type="Proteomes" id="UP000466442"/>
    </source>
</evidence>
<dbReference type="GO" id="GO:0008061">
    <property type="term" value="F:chitin binding"/>
    <property type="evidence" value="ECO:0007669"/>
    <property type="project" value="InterPro"/>
</dbReference>
<dbReference type="Proteomes" id="UP000466442">
    <property type="component" value="Unassembled WGS sequence"/>
</dbReference>
<gene>
    <name evidence="3" type="ORF">GE061_017181</name>
</gene>
<feature type="chain" id="PRO_5035721515" description="Chitin-binding type-2 domain-containing protein" evidence="1">
    <location>
        <begin position="19"/>
        <end position="261"/>
    </location>
</feature>
<dbReference type="PROSITE" id="PS50940">
    <property type="entry name" value="CHIT_BIND_II"/>
    <property type="match status" value="1"/>
</dbReference>
<dbReference type="SMART" id="SM00494">
    <property type="entry name" value="ChtBD2"/>
    <property type="match status" value="2"/>
</dbReference>
<feature type="domain" description="Chitin-binding type-2" evidence="2">
    <location>
        <begin position="191"/>
        <end position="256"/>
    </location>
</feature>
<evidence type="ECO:0000313" key="3">
    <source>
        <dbReference type="EMBL" id="KAF6205957.1"/>
    </source>
</evidence>
<name>A0A8S9XAD9_APOLU</name>
<dbReference type="Pfam" id="PF01607">
    <property type="entry name" value="CBM_14"/>
    <property type="match status" value="2"/>
</dbReference>
<dbReference type="AlphaFoldDB" id="A0A8S9XAD9"/>
<dbReference type="Gene3D" id="2.170.140.10">
    <property type="entry name" value="Chitin binding domain"/>
    <property type="match status" value="2"/>
</dbReference>
<keyword evidence="1" id="KW-0732">Signal</keyword>
<dbReference type="InterPro" id="IPR002557">
    <property type="entry name" value="Chitin-bd_dom"/>
</dbReference>
<dbReference type="OrthoDB" id="6624208at2759"/>
<accession>A0A8S9XAD9</accession>
<dbReference type="EMBL" id="WIXP02000008">
    <property type="protein sequence ID" value="KAF6205957.1"/>
    <property type="molecule type" value="Genomic_DNA"/>
</dbReference>
<dbReference type="GO" id="GO:0005576">
    <property type="term" value="C:extracellular region"/>
    <property type="evidence" value="ECO:0007669"/>
    <property type="project" value="InterPro"/>
</dbReference>
<comment type="caution">
    <text evidence="3">The sequence shown here is derived from an EMBL/GenBank/DDBJ whole genome shotgun (WGS) entry which is preliminary data.</text>
</comment>
<feature type="signal peptide" evidence="1">
    <location>
        <begin position="1"/>
        <end position="18"/>
    </location>
</feature>